<dbReference type="PANTHER" id="PTHR43976:SF16">
    <property type="entry name" value="SHORT-CHAIN DEHYDROGENASE_REDUCTASE FAMILY PROTEIN"/>
    <property type="match status" value="1"/>
</dbReference>
<comment type="similarity">
    <text evidence="1 3">Belongs to the short-chain dehydrogenases/reductases (SDR) family.</text>
</comment>
<dbReference type="SUPFAM" id="SSF51735">
    <property type="entry name" value="NAD(P)-binding Rossmann-fold domains"/>
    <property type="match status" value="1"/>
</dbReference>
<dbReference type="AlphaFoldDB" id="A0A1I4G3B9"/>
<gene>
    <name evidence="4" type="ORF">SAMN04488085_108136</name>
</gene>
<dbReference type="InterPro" id="IPR002347">
    <property type="entry name" value="SDR_fam"/>
</dbReference>
<dbReference type="CDD" id="cd05374">
    <property type="entry name" value="17beta-HSD-like_SDR_c"/>
    <property type="match status" value="1"/>
</dbReference>
<evidence type="ECO:0000313" key="4">
    <source>
        <dbReference type="EMBL" id="SFL24595.1"/>
    </source>
</evidence>
<keyword evidence="2" id="KW-0560">Oxidoreductase</keyword>
<dbReference type="STRING" id="504800.SAMN04488085_108136"/>
<dbReference type="InterPro" id="IPR036291">
    <property type="entry name" value="NAD(P)-bd_dom_sf"/>
</dbReference>
<dbReference type="InterPro" id="IPR020904">
    <property type="entry name" value="Sc_DH/Rdtase_CS"/>
</dbReference>
<sequence length="279" mass="30023">MKAWFITGASRGLGRAFTEAALGRGDLVAGVARDVGPLKDLVDRYAGAFMPVQLDVTARADVLLAVDRVHEVFGRLDVVVNNAGHGVLGAIEEAGEAETRGLLDANLLGPMWVVQAALPYLRAQGSGHIVQVSSIAGVAAFPMVGLYCMSKWALEAMSESLAEEVRPFGIDVTLLEPGAMRTDWAHTSMRRVATTLDAYADAWDARLEAMSSEFDRQQPGDPARAADLLLEIVDHASPPRRVLMGSGAFDLAVDRHRSTLAEWTAWERSSRGVDFPPAD</sequence>
<dbReference type="Proteomes" id="UP000199152">
    <property type="component" value="Unassembled WGS sequence"/>
</dbReference>
<name>A0A1I4G3B9_9ACTN</name>
<dbReference type="NCBIfam" id="NF006114">
    <property type="entry name" value="PRK08263.1"/>
    <property type="match status" value="1"/>
</dbReference>
<protein>
    <submittedName>
        <fullName evidence="4">Short-chain dehydrogenase</fullName>
    </submittedName>
</protein>
<dbReference type="PROSITE" id="PS00061">
    <property type="entry name" value="ADH_SHORT"/>
    <property type="match status" value="1"/>
</dbReference>
<evidence type="ECO:0000256" key="2">
    <source>
        <dbReference type="ARBA" id="ARBA00023002"/>
    </source>
</evidence>
<dbReference type="Gene3D" id="3.40.50.720">
    <property type="entry name" value="NAD(P)-binding Rossmann-like Domain"/>
    <property type="match status" value="1"/>
</dbReference>
<dbReference type="PRINTS" id="PR00081">
    <property type="entry name" value="GDHRDH"/>
</dbReference>
<dbReference type="GO" id="GO:0016491">
    <property type="term" value="F:oxidoreductase activity"/>
    <property type="evidence" value="ECO:0007669"/>
    <property type="project" value="UniProtKB-KW"/>
</dbReference>
<dbReference type="InParanoid" id="A0A1I4G3B9"/>
<evidence type="ECO:0000256" key="3">
    <source>
        <dbReference type="RuleBase" id="RU000363"/>
    </source>
</evidence>
<dbReference type="PANTHER" id="PTHR43976">
    <property type="entry name" value="SHORT CHAIN DEHYDROGENASE"/>
    <property type="match status" value="1"/>
</dbReference>
<accession>A0A1I4G3B9</accession>
<dbReference type="InterPro" id="IPR051911">
    <property type="entry name" value="SDR_oxidoreductase"/>
</dbReference>
<dbReference type="Pfam" id="PF00106">
    <property type="entry name" value="adh_short"/>
    <property type="match status" value="1"/>
</dbReference>
<dbReference type="OrthoDB" id="9792003at2"/>
<keyword evidence="5" id="KW-1185">Reference proteome</keyword>
<dbReference type="PRINTS" id="PR00080">
    <property type="entry name" value="SDRFAMILY"/>
</dbReference>
<reference evidence="4 5" key="1">
    <citation type="submission" date="2016-10" db="EMBL/GenBank/DDBJ databases">
        <authorList>
            <person name="de Groot N.N."/>
        </authorList>
    </citation>
    <scope>NUCLEOTIDE SEQUENCE [LARGE SCALE GENOMIC DNA]</scope>
    <source>
        <strain evidence="4 5">DSM 45317</strain>
    </source>
</reference>
<dbReference type="RefSeq" id="WP_091325717.1">
    <property type="nucleotide sequence ID" value="NZ_FOSW01000008.1"/>
</dbReference>
<proteinExistence type="inferred from homology"/>
<dbReference type="EMBL" id="FOSW01000008">
    <property type="protein sequence ID" value="SFL24595.1"/>
    <property type="molecule type" value="Genomic_DNA"/>
</dbReference>
<evidence type="ECO:0000256" key="1">
    <source>
        <dbReference type="ARBA" id="ARBA00006484"/>
    </source>
</evidence>
<evidence type="ECO:0000313" key="5">
    <source>
        <dbReference type="Proteomes" id="UP000199152"/>
    </source>
</evidence>
<organism evidence="4 5">
    <name type="scientific">Geodermatophilus ruber</name>
    <dbReference type="NCBI Taxonomy" id="504800"/>
    <lineage>
        <taxon>Bacteria</taxon>
        <taxon>Bacillati</taxon>
        <taxon>Actinomycetota</taxon>
        <taxon>Actinomycetes</taxon>
        <taxon>Geodermatophilales</taxon>
        <taxon>Geodermatophilaceae</taxon>
        <taxon>Geodermatophilus</taxon>
    </lineage>
</organism>